<sequence>MAIGISVVACTAKHLMLRPKLHKIIFVNDILHKLDRRVQTDEDMRYYLKKMRDNCIFMIHFFTVVYFSVAIMAVLSALWTGNILYPAYVIVDWHGSTWKYLLVMLFQIYGLNMQIVQNLTNDTYGPMILCLLSGHVHLLSRRILRIGHDSETDLDRNYEELVLCIDDYKVLMRIVERIISCSYVVQFTAVGVNVVVGLIYLLFFADNLFAYCYYVFHILAIMIEIFPCCYYGSMVQAEFHALSYAIFRSNWLSQSRTFRRTAVTFTELSLKDVTVWAGGMMKIHLDSFFKTCKMGYSIFTGKHTKHLRLIYDILMNTYITFGFPAHLVLGIIFSTNQEQFFINLVIGIASVSCVFKHLLLRFRMREMQSVNEIFAQLDDRVRTNEDYDYYKRLIERPCNFMVNFFTRCYFAVSITALTMALVTGELLYPAYIPLQWRTSVFKYAVGILFQFAGVTLQIVQNIANDAYGPVVICMLSGHVHLLANRVSRVGHNNAESVEDSYRELSMCIEDHKLLMSTTTKVERIVSASYLVQFVGVGINICIGLIYLLFFADNYFAYVYYTIHIIAIMIELFPCCYYGSMLECEFHDLSYAIFSSNWPTQPRLFRRNIVNFTEFTLREVTMYAGGMIRINLDSFFATCKMGYSFFTVIQSMK</sequence>
<evidence type="ECO:0000256" key="9">
    <source>
        <dbReference type="ARBA" id="ARBA00023224"/>
    </source>
</evidence>
<evidence type="ECO:0000313" key="11">
    <source>
        <dbReference type="EMBL" id="AYN70664.1"/>
    </source>
</evidence>
<reference evidence="11" key="1">
    <citation type="submission" date="2018-09" db="EMBL/GenBank/DDBJ databases">
        <title>Identification and expression analysis of chemosensory genes in citrus fruit fly Bactrocera minax.</title>
        <authorList>
            <person name="Lu Y."/>
            <person name="Yu T."/>
            <person name="Cheng J."/>
        </authorList>
    </citation>
    <scope>NUCLEOTIDE SEQUENCE</scope>
    <source>
        <strain evidence="11">Bmi000271</strain>
    </source>
</reference>
<keyword evidence="9" id="KW-0807">Transducer</keyword>
<evidence type="ECO:0000256" key="1">
    <source>
        <dbReference type="ARBA" id="ARBA00004651"/>
    </source>
</evidence>
<feature type="transmembrane region" description="Helical" evidence="10">
    <location>
        <begin position="408"/>
        <end position="428"/>
    </location>
</feature>
<dbReference type="GO" id="GO:0005886">
    <property type="term" value="C:plasma membrane"/>
    <property type="evidence" value="ECO:0007669"/>
    <property type="project" value="UniProtKB-SubCell"/>
</dbReference>
<keyword evidence="4 10" id="KW-0812">Transmembrane</keyword>
<feature type="transmembrane region" description="Helical" evidence="10">
    <location>
        <begin position="208"/>
        <end position="232"/>
    </location>
</feature>
<feature type="transmembrane region" description="Helical" evidence="10">
    <location>
        <begin position="557"/>
        <end position="578"/>
    </location>
</feature>
<feature type="transmembrane region" description="Helical" evidence="10">
    <location>
        <begin position="55"/>
        <end position="78"/>
    </location>
</feature>
<feature type="transmembrane region" description="Helical" evidence="10">
    <location>
        <begin position="440"/>
        <end position="459"/>
    </location>
</feature>
<keyword evidence="3" id="KW-0716">Sensory transduction</keyword>
<dbReference type="GO" id="GO:0007165">
    <property type="term" value="P:signal transduction"/>
    <property type="evidence" value="ECO:0007669"/>
    <property type="project" value="UniProtKB-KW"/>
</dbReference>
<organism evidence="11">
    <name type="scientific">Bactrocera minax</name>
    <name type="common">Chinese citrus fly</name>
    <dbReference type="NCBI Taxonomy" id="104690"/>
    <lineage>
        <taxon>Eukaryota</taxon>
        <taxon>Metazoa</taxon>
        <taxon>Ecdysozoa</taxon>
        <taxon>Arthropoda</taxon>
        <taxon>Hexapoda</taxon>
        <taxon>Insecta</taxon>
        <taxon>Pterygota</taxon>
        <taxon>Neoptera</taxon>
        <taxon>Endopterygota</taxon>
        <taxon>Diptera</taxon>
        <taxon>Brachycera</taxon>
        <taxon>Muscomorpha</taxon>
        <taxon>Tephritoidea</taxon>
        <taxon>Tephritidae</taxon>
        <taxon>Bactrocera</taxon>
        <taxon>Tetradacus</taxon>
    </lineage>
</organism>
<dbReference type="GO" id="GO:0005549">
    <property type="term" value="F:odorant binding"/>
    <property type="evidence" value="ECO:0007669"/>
    <property type="project" value="InterPro"/>
</dbReference>
<evidence type="ECO:0000256" key="3">
    <source>
        <dbReference type="ARBA" id="ARBA00022606"/>
    </source>
</evidence>
<dbReference type="GO" id="GO:0004984">
    <property type="term" value="F:olfactory receptor activity"/>
    <property type="evidence" value="ECO:0007669"/>
    <property type="project" value="InterPro"/>
</dbReference>
<evidence type="ECO:0000256" key="6">
    <source>
        <dbReference type="ARBA" id="ARBA00022989"/>
    </source>
</evidence>
<keyword evidence="7 10" id="KW-0472">Membrane</keyword>
<evidence type="ECO:0000256" key="10">
    <source>
        <dbReference type="SAM" id="Phobius"/>
    </source>
</evidence>
<name>A0A3G2LEJ3_9MUSC</name>
<feature type="transmembrane region" description="Helical" evidence="10">
    <location>
        <begin position="178"/>
        <end position="202"/>
    </location>
</feature>
<evidence type="ECO:0000256" key="7">
    <source>
        <dbReference type="ARBA" id="ARBA00023136"/>
    </source>
</evidence>
<keyword evidence="2" id="KW-1003">Cell membrane</keyword>
<dbReference type="PANTHER" id="PTHR21137">
    <property type="entry name" value="ODORANT RECEPTOR"/>
    <property type="match status" value="1"/>
</dbReference>
<dbReference type="EMBL" id="MH937249">
    <property type="protein sequence ID" value="AYN70664.1"/>
    <property type="molecule type" value="mRNA"/>
</dbReference>
<evidence type="ECO:0000256" key="2">
    <source>
        <dbReference type="ARBA" id="ARBA00022475"/>
    </source>
</evidence>
<feature type="transmembrane region" description="Helical" evidence="10">
    <location>
        <begin position="309"/>
        <end position="334"/>
    </location>
</feature>
<dbReference type="InterPro" id="IPR004117">
    <property type="entry name" value="7tm6_olfct_rcpt"/>
</dbReference>
<dbReference type="AlphaFoldDB" id="A0A3G2LEJ3"/>
<accession>A0A3G2LEJ3</accession>
<gene>
    <name evidence="11" type="primary">OR33ab2</name>
</gene>
<evidence type="ECO:0000256" key="4">
    <source>
        <dbReference type="ARBA" id="ARBA00022692"/>
    </source>
</evidence>
<proteinExistence type="evidence at transcript level"/>
<comment type="subcellular location">
    <subcellularLocation>
        <location evidence="1">Cell membrane</location>
        <topology evidence="1">Multi-pass membrane protein</topology>
    </subcellularLocation>
</comment>
<protein>
    <submittedName>
        <fullName evidence="11">Odorant receptor 33ab2</fullName>
    </submittedName>
</protein>
<dbReference type="PANTHER" id="PTHR21137:SF35">
    <property type="entry name" value="ODORANT RECEPTOR 19A-RELATED"/>
    <property type="match status" value="1"/>
</dbReference>
<feature type="transmembrane region" description="Helical" evidence="10">
    <location>
        <begin position="529"/>
        <end position="551"/>
    </location>
</feature>
<keyword evidence="8 11" id="KW-0675">Receptor</keyword>
<feature type="transmembrane region" description="Helical" evidence="10">
    <location>
        <begin position="340"/>
        <end position="359"/>
    </location>
</feature>
<keyword evidence="6 10" id="KW-1133">Transmembrane helix</keyword>
<evidence type="ECO:0000256" key="8">
    <source>
        <dbReference type="ARBA" id="ARBA00023170"/>
    </source>
</evidence>
<evidence type="ECO:0000256" key="5">
    <source>
        <dbReference type="ARBA" id="ARBA00022725"/>
    </source>
</evidence>
<feature type="transmembrane region" description="Helical" evidence="10">
    <location>
        <begin position="98"/>
        <end position="116"/>
    </location>
</feature>
<dbReference type="Pfam" id="PF02949">
    <property type="entry name" value="7tm_6"/>
    <property type="match status" value="2"/>
</dbReference>
<keyword evidence="5" id="KW-0552">Olfaction</keyword>